<evidence type="ECO:0000259" key="11">
    <source>
        <dbReference type="PROSITE" id="PS50859"/>
    </source>
</evidence>
<dbReference type="GO" id="GO:0005737">
    <property type="term" value="C:cytoplasm"/>
    <property type="evidence" value="ECO:0007669"/>
    <property type="project" value="UniProtKB-ARBA"/>
</dbReference>
<evidence type="ECO:0000259" key="12">
    <source>
        <dbReference type="PROSITE" id="PS50892"/>
    </source>
</evidence>
<proteinExistence type="inferred from homology"/>
<dbReference type="Proteomes" id="UP000238350">
    <property type="component" value="Unassembled WGS sequence"/>
</dbReference>
<dbReference type="PANTHER" id="PTHR21136">
    <property type="entry name" value="SNARE PROTEINS"/>
    <property type="match status" value="1"/>
</dbReference>
<gene>
    <name evidence="13" type="ORF">B9G98_04079</name>
</gene>
<dbReference type="GO" id="GO:0016192">
    <property type="term" value="P:vesicle-mediated transport"/>
    <property type="evidence" value="ECO:0007669"/>
    <property type="project" value="InterPro"/>
</dbReference>
<keyword evidence="14" id="KW-1185">Reference proteome</keyword>
<dbReference type="InterPro" id="IPR051097">
    <property type="entry name" value="Synaptobrevin-like_transport"/>
</dbReference>
<organism evidence="13 14">
    <name type="scientific">Wickerhamiella sorbophila</name>
    <dbReference type="NCBI Taxonomy" id="45607"/>
    <lineage>
        <taxon>Eukaryota</taxon>
        <taxon>Fungi</taxon>
        <taxon>Dikarya</taxon>
        <taxon>Ascomycota</taxon>
        <taxon>Saccharomycotina</taxon>
        <taxon>Dipodascomycetes</taxon>
        <taxon>Dipodascales</taxon>
        <taxon>Trichomonascaceae</taxon>
        <taxon>Wickerhamiella</taxon>
    </lineage>
</organism>
<keyword evidence="2" id="KW-0813">Transport</keyword>
<evidence type="ECO:0000256" key="1">
    <source>
        <dbReference type="ARBA" id="ARBA00008025"/>
    </source>
</evidence>
<protein>
    <recommendedName>
        <fullName evidence="7">Synaptobrevin homolog YKT6</fullName>
    </recommendedName>
</protein>
<comment type="caution">
    <text evidence="13">The sequence shown here is derived from an EMBL/GenBank/DDBJ whole genome shotgun (WGS) entry which is preliminary data.</text>
</comment>
<dbReference type="PANTHER" id="PTHR21136:SF168">
    <property type="entry name" value="VESICLE-ASSOCIATED MEMBRANE PROTEIN 9"/>
    <property type="match status" value="1"/>
</dbReference>
<comment type="subcellular location">
    <subcellularLocation>
        <location evidence="8">Endomembrane system</location>
        <topology evidence="8">Single-pass type IV membrane protein</topology>
    </subcellularLocation>
</comment>
<evidence type="ECO:0000256" key="10">
    <source>
        <dbReference type="SAM" id="Phobius"/>
    </source>
</evidence>
<keyword evidence="5 10" id="KW-1133">Transmembrane helix</keyword>
<dbReference type="EMBL" id="NDIQ01000022">
    <property type="protein sequence ID" value="PRT56459.1"/>
    <property type="molecule type" value="Genomic_DNA"/>
</dbReference>
<dbReference type="GO" id="GO:0015031">
    <property type="term" value="P:protein transport"/>
    <property type="evidence" value="ECO:0007669"/>
    <property type="project" value="UniProtKB-KW"/>
</dbReference>
<dbReference type="FunFam" id="1.20.5.110:FF:000004">
    <property type="entry name" value="Vesicle-associated membrane protein 7"/>
    <property type="match status" value="1"/>
</dbReference>
<evidence type="ECO:0000256" key="8">
    <source>
        <dbReference type="ARBA" id="ARBA00046280"/>
    </source>
</evidence>
<sequence length="196" mass="21712">MGPLIYSAVFDGSKVLAEYEAQTGPGRKLGIAIASKASPGTQMSYTAGSLSGHYLARSDNAVFVAVCDQTVPRRVPFALLQKLDSAIPNLADANIFKFLQETCEGLDGSDGLQLARQEIDQVRNVVVENIDHLMERGERLSLLVDRTNDMNSNAELFRRRTHAVSRKFWWQNARMATIALATIGGVLFFLYELFRV</sequence>
<dbReference type="OrthoDB" id="190375at2759"/>
<dbReference type="CDD" id="cd14824">
    <property type="entry name" value="Longin"/>
    <property type="match status" value="1"/>
</dbReference>
<dbReference type="GO" id="GO:0016020">
    <property type="term" value="C:membrane"/>
    <property type="evidence" value="ECO:0007669"/>
    <property type="project" value="InterPro"/>
</dbReference>
<feature type="transmembrane region" description="Helical" evidence="10">
    <location>
        <begin position="175"/>
        <end position="194"/>
    </location>
</feature>
<evidence type="ECO:0000256" key="6">
    <source>
        <dbReference type="ARBA" id="ARBA00023136"/>
    </source>
</evidence>
<evidence type="ECO:0000256" key="4">
    <source>
        <dbReference type="ARBA" id="ARBA00022927"/>
    </source>
</evidence>
<accession>A0A2T0FNB3</accession>
<dbReference type="SUPFAM" id="SSF64356">
    <property type="entry name" value="SNARE-like"/>
    <property type="match status" value="1"/>
</dbReference>
<dbReference type="RefSeq" id="XP_024666404.1">
    <property type="nucleotide sequence ID" value="XM_024810636.1"/>
</dbReference>
<dbReference type="GO" id="GO:0012505">
    <property type="term" value="C:endomembrane system"/>
    <property type="evidence" value="ECO:0007669"/>
    <property type="project" value="UniProtKB-SubCell"/>
</dbReference>
<dbReference type="PROSITE" id="PS50859">
    <property type="entry name" value="LONGIN"/>
    <property type="match status" value="1"/>
</dbReference>
<evidence type="ECO:0000256" key="9">
    <source>
        <dbReference type="PROSITE-ProRule" id="PRU00290"/>
    </source>
</evidence>
<dbReference type="PROSITE" id="PS50892">
    <property type="entry name" value="V_SNARE"/>
    <property type="match status" value="1"/>
</dbReference>
<dbReference type="PRINTS" id="PR00219">
    <property type="entry name" value="SYNAPTOBREVN"/>
</dbReference>
<dbReference type="Gene3D" id="1.20.5.110">
    <property type="match status" value="1"/>
</dbReference>
<dbReference type="InterPro" id="IPR010908">
    <property type="entry name" value="Longin_dom"/>
</dbReference>
<evidence type="ECO:0000313" key="14">
    <source>
        <dbReference type="Proteomes" id="UP000238350"/>
    </source>
</evidence>
<evidence type="ECO:0000256" key="5">
    <source>
        <dbReference type="ARBA" id="ARBA00022989"/>
    </source>
</evidence>
<dbReference type="GeneID" id="36517827"/>
<dbReference type="Pfam" id="PF13774">
    <property type="entry name" value="Longin"/>
    <property type="match status" value="1"/>
</dbReference>
<dbReference type="CDD" id="cd15843">
    <property type="entry name" value="R-SNARE"/>
    <property type="match status" value="1"/>
</dbReference>
<feature type="domain" description="Longin" evidence="11">
    <location>
        <begin position="4"/>
        <end position="83"/>
    </location>
</feature>
<dbReference type="InterPro" id="IPR001388">
    <property type="entry name" value="Synaptobrevin-like"/>
</dbReference>
<reference evidence="13 14" key="1">
    <citation type="submission" date="2017-04" db="EMBL/GenBank/DDBJ databases">
        <title>Genome sequencing of [Candida] sorbophila.</title>
        <authorList>
            <person name="Ahn J.O."/>
        </authorList>
    </citation>
    <scope>NUCLEOTIDE SEQUENCE [LARGE SCALE GENOMIC DNA]</scope>
    <source>
        <strain evidence="13 14">DS02</strain>
    </source>
</reference>
<evidence type="ECO:0000313" key="13">
    <source>
        <dbReference type="EMBL" id="PRT56459.1"/>
    </source>
</evidence>
<comment type="similarity">
    <text evidence="1">Belongs to the synaptobrevin family.</text>
</comment>
<dbReference type="SMART" id="SM01270">
    <property type="entry name" value="Longin"/>
    <property type="match status" value="1"/>
</dbReference>
<dbReference type="InterPro" id="IPR011012">
    <property type="entry name" value="Longin-like_dom_sf"/>
</dbReference>
<evidence type="ECO:0000256" key="7">
    <source>
        <dbReference type="ARBA" id="ARBA00026133"/>
    </source>
</evidence>
<keyword evidence="9" id="KW-0175">Coiled coil</keyword>
<evidence type="ECO:0000256" key="2">
    <source>
        <dbReference type="ARBA" id="ARBA00022448"/>
    </source>
</evidence>
<dbReference type="Gene3D" id="3.30.450.50">
    <property type="entry name" value="Longin domain"/>
    <property type="match status" value="1"/>
</dbReference>
<name>A0A2T0FNB3_9ASCO</name>
<dbReference type="InterPro" id="IPR042855">
    <property type="entry name" value="V_SNARE_CC"/>
</dbReference>
<feature type="domain" description="V-SNARE coiled-coil homology" evidence="12">
    <location>
        <begin position="111"/>
        <end position="171"/>
    </location>
</feature>
<dbReference type="SUPFAM" id="SSF58038">
    <property type="entry name" value="SNARE fusion complex"/>
    <property type="match status" value="1"/>
</dbReference>
<keyword evidence="4" id="KW-0653">Protein transport</keyword>
<dbReference type="Pfam" id="PF00957">
    <property type="entry name" value="Synaptobrevin"/>
    <property type="match status" value="1"/>
</dbReference>
<keyword evidence="3 10" id="KW-0812">Transmembrane</keyword>
<keyword evidence="6 10" id="KW-0472">Membrane</keyword>
<dbReference type="AlphaFoldDB" id="A0A2T0FNB3"/>
<evidence type="ECO:0000256" key="3">
    <source>
        <dbReference type="ARBA" id="ARBA00022692"/>
    </source>
</evidence>
<dbReference type="STRING" id="45607.A0A2T0FNB3"/>